<keyword evidence="1" id="KW-0963">Cytoplasm</keyword>
<dbReference type="Gene3D" id="3.40.50.300">
    <property type="entry name" value="P-loop containing nucleotide triphosphate hydrolases"/>
    <property type="match status" value="1"/>
</dbReference>
<dbReference type="Gene3D" id="3.40.50.150">
    <property type="entry name" value="Vaccinia Virus protein VP39"/>
    <property type="match status" value="1"/>
</dbReference>
<dbReference type="GO" id="GO:0003924">
    <property type="term" value="F:GTPase activity"/>
    <property type="evidence" value="ECO:0007669"/>
    <property type="project" value="TreeGrafter"/>
</dbReference>
<evidence type="ECO:0000256" key="5">
    <source>
        <dbReference type="SAM" id="MobiDB-lite"/>
    </source>
</evidence>
<dbReference type="Proteomes" id="UP000186817">
    <property type="component" value="Unassembled WGS sequence"/>
</dbReference>
<reference evidence="6 7" key="1">
    <citation type="submission" date="2016-02" db="EMBL/GenBank/DDBJ databases">
        <title>Genome analysis of coral dinoflagellate symbionts highlights evolutionary adaptations to a symbiotic lifestyle.</title>
        <authorList>
            <person name="Aranda M."/>
            <person name="Li Y."/>
            <person name="Liew Y.J."/>
            <person name="Baumgarten S."/>
            <person name="Simakov O."/>
            <person name="Wilson M."/>
            <person name="Piel J."/>
            <person name="Ashoor H."/>
            <person name="Bougouffa S."/>
            <person name="Bajic V.B."/>
            <person name="Ryu T."/>
            <person name="Ravasi T."/>
            <person name="Bayer T."/>
            <person name="Micklem G."/>
            <person name="Kim H."/>
            <person name="Bhak J."/>
            <person name="Lajeunesse T.C."/>
            <person name="Voolstra C.R."/>
        </authorList>
    </citation>
    <scope>NUCLEOTIDE SEQUENCE [LARGE SCALE GENOMIC DNA]</scope>
    <source>
        <strain evidence="6 7">CCMP2467</strain>
    </source>
</reference>
<dbReference type="EMBL" id="LSRX01000604">
    <property type="protein sequence ID" value="OLP92886.1"/>
    <property type="molecule type" value="Genomic_DNA"/>
</dbReference>
<dbReference type="SUPFAM" id="SSF53335">
    <property type="entry name" value="S-adenosyl-L-methionine-dependent methyltransferases"/>
    <property type="match status" value="1"/>
</dbReference>
<dbReference type="GO" id="GO:0003746">
    <property type="term" value="F:translation elongation factor activity"/>
    <property type="evidence" value="ECO:0007669"/>
    <property type="project" value="UniProtKB-KW"/>
</dbReference>
<evidence type="ECO:0000313" key="6">
    <source>
        <dbReference type="EMBL" id="OLP92886.1"/>
    </source>
</evidence>
<dbReference type="GO" id="GO:0005829">
    <property type="term" value="C:cytosol"/>
    <property type="evidence" value="ECO:0007669"/>
    <property type="project" value="TreeGrafter"/>
</dbReference>
<evidence type="ECO:0000256" key="2">
    <source>
        <dbReference type="ARBA" id="ARBA00022768"/>
    </source>
</evidence>
<evidence type="ECO:0000256" key="3">
    <source>
        <dbReference type="ARBA" id="ARBA00022917"/>
    </source>
</evidence>
<keyword evidence="2 6" id="KW-0251">Elongation factor</keyword>
<dbReference type="GO" id="GO:1990904">
    <property type="term" value="C:ribonucleoprotein complex"/>
    <property type="evidence" value="ECO:0007669"/>
    <property type="project" value="TreeGrafter"/>
</dbReference>
<dbReference type="InterPro" id="IPR027417">
    <property type="entry name" value="P-loop_NTPase"/>
</dbReference>
<keyword evidence="4" id="KW-0175">Coiled coil</keyword>
<comment type="caution">
    <text evidence="6">The sequence shown here is derived from an EMBL/GenBank/DDBJ whole genome shotgun (WGS) entry which is preliminary data.</text>
</comment>
<feature type="coiled-coil region" evidence="4">
    <location>
        <begin position="133"/>
        <end position="160"/>
    </location>
</feature>
<accession>A0A1Q9DCD6</accession>
<dbReference type="PANTHER" id="PTHR42908">
    <property type="entry name" value="TRANSLATION ELONGATION FACTOR-RELATED"/>
    <property type="match status" value="1"/>
</dbReference>
<keyword evidence="7" id="KW-1185">Reference proteome</keyword>
<proteinExistence type="predicted"/>
<dbReference type="AlphaFoldDB" id="A0A1Q9DCD6"/>
<feature type="region of interest" description="Disordered" evidence="5">
    <location>
        <begin position="181"/>
        <end position="213"/>
    </location>
</feature>
<keyword evidence="3" id="KW-0648">Protein biosynthesis</keyword>
<protein>
    <submittedName>
        <fullName evidence="6">Elongation factor 2</fullName>
    </submittedName>
</protein>
<dbReference type="Pfam" id="PF13578">
    <property type="entry name" value="Methyltransf_24"/>
    <property type="match status" value="1"/>
</dbReference>
<dbReference type="SUPFAM" id="SSF52540">
    <property type="entry name" value="P-loop containing nucleoside triphosphate hydrolases"/>
    <property type="match status" value="1"/>
</dbReference>
<organism evidence="6 7">
    <name type="scientific">Symbiodinium microadriaticum</name>
    <name type="common">Dinoflagellate</name>
    <name type="synonym">Zooxanthella microadriatica</name>
    <dbReference type="NCBI Taxonomy" id="2951"/>
    <lineage>
        <taxon>Eukaryota</taxon>
        <taxon>Sar</taxon>
        <taxon>Alveolata</taxon>
        <taxon>Dinophyceae</taxon>
        <taxon>Suessiales</taxon>
        <taxon>Symbiodiniaceae</taxon>
        <taxon>Symbiodinium</taxon>
    </lineage>
</organism>
<evidence type="ECO:0000256" key="4">
    <source>
        <dbReference type="SAM" id="Coils"/>
    </source>
</evidence>
<dbReference type="PANTHER" id="PTHR42908:SF10">
    <property type="entry name" value="EUKARYOTIC TRANSLATION ELONGATION FACTOR 2"/>
    <property type="match status" value="1"/>
</dbReference>
<dbReference type="InterPro" id="IPR029063">
    <property type="entry name" value="SAM-dependent_MTases_sf"/>
</dbReference>
<name>A0A1Q9DCD6_SYMMI</name>
<gene>
    <name evidence="6" type="primary">EF2</name>
    <name evidence="6" type="ORF">AK812_SmicGene25269</name>
</gene>
<sequence>MEVQDRPESPRACGKASLFKDSRKAAQKAAEEALAGLMAEKGQEPVEPGATLDPKLLESEEEVEAKQAAILQAKKFLEGQQEACAAFLHRAEAIAQVYMHSCQRHCGLFTNVFERATAELAPDAVELPPSLQLYQQLEALAEAKRDLEFAQADLASAEAAVGWKPPEVEVDPDIAAALEAMKEPEKPPSANPKAKAKAKGKPEEEEPPAPAEAKKMRWGSSSFCEEAQCAKVVPSDIRAVLRVFFIHEREEEKEEEEEQDDEKRIPEAYLELRDMAVSTCERKSAPAEPIDVTAADFVPNLEGLEFLGFRRQVPFASAVMAIISEEEYASAFEVLEPILTALSAAVRESGEPMEGSILYMHHSLDPNPKNLPKQRNLWSLAASLPLEDSVAVEIGFNAGHSALLMLSAHPKLQVIAFDLCEHAYTKPCFDILAAAFPGRLRLVPGKSQQTLPKWTAENSERADLVHIDGDHDPAAARTDLRNAKTAARSGAWVVFDDTCFSPLKAVWTEMLESQLITLPARQFCLTSRHGIARYSQQACKQEDLLSGLRPALEHRGRLRHILVMAPTDHGQDSLLGYLSRHRSCTGKAVSKKLLPNTKERHQSQWISLPLRYDPPDDLPCLLHLVAPHFGDTQQITDCFPLVDGLLVVVDCAEGLTDNFCTTFGSAVAHGLQPVLFLNKLDKLLALEPDNELCYQRLCLIVDRLNGVMDGVPSLKPLTVEDGSIVFGRGSLSVAESIGGWGFTLEQFLTEMASRKDWSPEQVEKLRPRLWGDHFYNGRWRDSDGERGFCKLVLQQIRGIYATLEAPDNVGLARLQELGVTPKEGLTGNAWKQSAMEAWMPLADVLLGALTQHVPAPQAPPSNAVFYASRCVESTDGQCFAFGRQVCPQKLPAAQNLPETSAAALAPWLLNGPAAVALSSVRAAHGSLMGLPIDRPPQQGAMTVSEQEVLELATPPFETYPDSAREALPIPARPWVIFEHYTVSVRIRAYAMYAEGSDLLLLLFEEAQREREAMFSPFEVK</sequence>
<dbReference type="GO" id="GO:0043022">
    <property type="term" value="F:ribosome binding"/>
    <property type="evidence" value="ECO:0007669"/>
    <property type="project" value="TreeGrafter"/>
</dbReference>
<evidence type="ECO:0000313" key="7">
    <source>
        <dbReference type="Proteomes" id="UP000186817"/>
    </source>
</evidence>
<dbReference type="OrthoDB" id="200734at2759"/>
<evidence type="ECO:0000256" key="1">
    <source>
        <dbReference type="ARBA" id="ARBA00022490"/>
    </source>
</evidence>